<evidence type="ECO:0000313" key="4">
    <source>
        <dbReference type="Proteomes" id="UP001597347"/>
    </source>
</evidence>
<keyword evidence="4" id="KW-1185">Reference proteome</keyword>
<dbReference type="RefSeq" id="WP_377931471.1">
    <property type="nucleotide sequence ID" value="NZ_JBHUEA010000002.1"/>
</dbReference>
<keyword evidence="2" id="KW-0472">Membrane</keyword>
<gene>
    <name evidence="3" type="ORF">ACFSBI_01795</name>
</gene>
<feature type="transmembrane region" description="Helical" evidence="2">
    <location>
        <begin position="28"/>
        <end position="46"/>
    </location>
</feature>
<keyword evidence="2" id="KW-0812">Transmembrane</keyword>
<sequence length="80" mass="8805">MRALLTAVPTPSPSPSLNVNPDSVTPGVVGFLAMLFITAAVVLLIVDMTRRVRRVRYRGELAERRDAAEGQDAVERSRDR</sequence>
<evidence type="ECO:0000256" key="2">
    <source>
        <dbReference type="SAM" id="Phobius"/>
    </source>
</evidence>
<organism evidence="3 4">
    <name type="scientific">Amnibacterium endophyticum</name>
    <dbReference type="NCBI Taxonomy" id="2109337"/>
    <lineage>
        <taxon>Bacteria</taxon>
        <taxon>Bacillati</taxon>
        <taxon>Actinomycetota</taxon>
        <taxon>Actinomycetes</taxon>
        <taxon>Micrococcales</taxon>
        <taxon>Microbacteriaceae</taxon>
        <taxon>Amnibacterium</taxon>
    </lineage>
</organism>
<evidence type="ECO:0000313" key="3">
    <source>
        <dbReference type="EMBL" id="MFD1720268.1"/>
    </source>
</evidence>
<dbReference type="Proteomes" id="UP001597347">
    <property type="component" value="Unassembled WGS sequence"/>
</dbReference>
<dbReference type="EMBL" id="JBHUEA010000002">
    <property type="protein sequence ID" value="MFD1720268.1"/>
    <property type="molecule type" value="Genomic_DNA"/>
</dbReference>
<accession>A0ABW4LBR3</accession>
<comment type="caution">
    <text evidence="3">The sequence shown here is derived from an EMBL/GenBank/DDBJ whole genome shotgun (WGS) entry which is preliminary data.</text>
</comment>
<reference evidence="4" key="1">
    <citation type="journal article" date="2019" name="Int. J. Syst. Evol. Microbiol.">
        <title>The Global Catalogue of Microorganisms (GCM) 10K type strain sequencing project: providing services to taxonomists for standard genome sequencing and annotation.</title>
        <authorList>
            <consortium name="The Broad Institute Genomics Platform"/>
            <consortium name="The Broad Institute Genome Sequencing Center for Infectious Disease"/>
            <person name="Wu L."/>
            <person name="Ma J."/>
        </authorList>
    </citation>
    <scope>NUCLEOTIDE SEQUENCE [LARGE SCALE GENOMIC DNA]</scope>
    <source>
        <strain evidence="4">CGMCC 1.12471</strain>
    </source>
</reference>
<proteinExistence type="predicted"/>
<name>A0ABW4LBR3_9MICO</name>
<evidence type="ECO:0000256" key="1">
    <source>
        <dbReference type="SAM" id="MobiDB-lite"/>
    </source>
</evidence>
<keyword evidence="2" id="KW-1133">Transmembrane helix</keyword>
<protein>
    <submittedName>
        <fullName evidence="3">Uncharacterized protein</fullName>
    </submittedName>
</protein>
<feature type="region of interest" description="Disordered" evidence="1">
    <location>
        <begin position="1"/>
        <end position="21"/>
    </location>
</feature>